<dbReference type="Proteomes" id="UP000232003">
    <property type="component" value="Chromosome"/>
</dbReference>
<gene>
    <name evidence="1" type="ORF">COO91_07746</name>
</gene>
<keyword evidence="2" id="KW-1185">Reference proteome</keyword>
<dbReference type="AlphaFoldDB" id="A0A2K8T1W8"/>
<evidence type="ECO:0000313" key="1">
    <source>
        <dbReference type="EMBL" id="AUB41692.1"/>
    </source>
</evidence>
<protein>
    <submittedName>
        <fullName evidence="1">Uncharacterized protein</fullName>
    </submittedName>
</protein>
<dbReference type="KEGG" id="nfl:COO91_07746"/>
<sequence>MKTLPHLGLSQARTKTFFGMVMPISSKSFAKFGNSESGNVPPLKEA</sequence>
<dbReference type="EMBL" id="CP024785">
    <property type="protein sequence ID" value="AUB41692.1"/>
    <property type="molecule type" value="Genomic_DNA"/>
</dbReference>
<reference evidence="1 2" key="1">
    <citation type="submission" date="2017-11" db="EMBL/GenBank/DDBJ databases">
        <title>Complete genome of a free-living desiccation-tolerant cyanobacterium and its photosynthetic adaptation to extreme terrestrial habitat.</title>
        <authorList>
            <person name="Shang J."/>
        </authorList>
    </citation>
    <scope>NUCLEOTIDE SEQUENCE [LARGE SCALE GENOMIC DNA]</scope>
    <source>
        <strain evidence="1 2">CCNUN1</strain>
    </source>
</reference>
<evidence type="ECO:0000313" key="2">
    <source>
        <dbReference type="Proteomes" id="UP000232003"/>
    </source>
</evidence>
<name>A0A2K8T1W8_9NOSO</name>
<accession>A0A2K8T1W8</accession>
<organism evidence="1 2">
    <name type="scientific">Nostoc flagelliforme CCNUN1</name>
    <dbReference type="NCBI Taxonomy" id="2038116"/>
    <lineage>
        <taxon>Bacteria</taxon>
        <taxon>Bacillati</taxon>
        <taxon>Cyanobacteriota</taxon>
        <taxon>Cyanophyceae</taxon>
        <taxon>Nostocales</taxon>
        <taxon>Nostocaceae</taxon>
        <taxon>Nostoc</taxon>
    </lineage>
</organism>
<proteinExistence type="predicted"/>